<reference evidence="8 9" key="1">
    <citation type="submission" date="2017-06" db="EMBL/GenBank/DDBJ databases">
        <authorList>
            <person name="Kim H.J."/>
            <person name="Triplett B.A."/>
        </authorList>
    </citation>
    <scope>NUCLEOTIDE SEQUENCE [LARGE SCALE GENOMIC DNA]</scope>
    <source>
        <strain evidence="8 9">DSM 25597</strain>
    </source>
</reference>
<evidence type="ECO:0000313" key="8">
    <source>
        <dbReference type="EMBL" id="SNR85467.1"/>
    </source>
</evidence>
<dbReference type="EMBL" id="FZNY01000003">
    <property type="protein sequence ID" value="SNR85467.1"/>
    <property type="molecule type" value="Genomic_DNA"/>
</dbReference>
<protein>
    <recommendedName>
        <fullName evidence="2">histidine kinase</fullName>
        <ecNumber evidence="2">2.7.13.3</ecNumber>
    </recommendedName>
</protein>
<dbReference type="SMART" id="SM00387">
    <property type="entry name" value="HATPase_c"/>
    <property type="match status" value="1"/>
</dbReference>
<keyword evidence="9" id="KW-1185">Reference proteome</keyword>
<dbReference type="GO" id="GO:0000160">
    <property type="term" value="P:phosphorelay signal transduction system"/>
    <property type="evidence" value="ECO:0007669"/>
    <property type="project" value="UniProtKB-KW"/>
</dbReference>
<dbReference type="CDD" id="cd16917">
    <property type="entry name" value="HATPase_UhpB-NarQ-NarX-like"/>
    <property type="match status" value="1"/>
</dbReference>
<dbReference type="AlphaFoldDB" id="A0A238ZPZ9"/>
<dbReference type="OrthoDB" id="9778366at2"/>
<evidence type="ECO:0000256" key="5">
    <source>
        <dbReference type="ARBA" id="ARBA00023012"/>
    </source>
</evidence>
<dbReference type="Pfam" id="PF02518">
    <property type="entry name" value="HATPase_c"/>
    <property type="match status" value="1"/>
</dbReference>
<gene>
    <name evidence="8" type="ORF">SAMN06265376_103425</name>
</gene>
<keyword evidence="5" id="KW-0902">Two-component regulatory system</keyword>
<dbReference type="InterPro" id="IPR050482">
    <property type="entry name" value="Sensor_HK_TwoCompSys"/>
</dbReference>
<dbReference type="PANTHER" id="PTHR24421:SF10">
    <property type="entry name" value="NITRATE_NITRITE SENSOR PROTEIN NARQ"/>
    <property type="match status" value="1"/>
</dbReference>
<evidence type="ECO:0000259" key="7">
    <source>
        <dbReference type="PROSITE" id="PS50109"/>
    </source>
</evidence>
<dbReference type="Proteomes" id="UP000198379">
    <property type="component" value="Unassembled WGS sequence"/>
</dbReference>
<dbReference type="InterPro" id="IPR003594">
    <property type="entry name" value="HATPase_dom"/>
</dbReference>
<evidence type="ECO:0000256" key="1">
    <source>
        <dbReference type="ARBA" id="ARBA00000085"/>
    </source>
</evidence>
<dbReference type="EC" id="2.7.13.3" evidence="2"/>
<sequence>MEAGQEIESIAFWMWFTLLFVIGLIGLIIIITRIFYKNILLKEKKLNDSKLDHQKELLKTTILTQEKERERIAQDIHDGLVSKLNVIRLSKKEEKQVNAQIADCIKTVRLISHDLIPPLVEETPINDLLHKVVTVLDNDTRTLETHYNISIPEKLSPDAKLQVIRIIQEVTTNVLKYADATQVRFLVRSTTQHLSIKIEDNGVGFDPTQSQGLGLKNITARVQLLQGSHKFKNMSKKGSIFLFSMPLDITLTI</sequence>
<name>A0A238ZPZ9_9FLAO</name>
<dbReference type="GO" id="GO:0004673">
    <property type="term" value="F:protein histidine kinase activity"/>
    <property type="evidence" value="ECO:0007669"/>
    <property type="project" value="UniProtKB-EC"/>
</dbReference>
<evidence type="ECO:0000256" key="2">
    <source>
        <dbReference type="ARBA" id="ARBA00012438"/>
    </source>
</evidence>
<feature type="transmembrane region" description="Helical" evidence="6">
    <location>
        <begin position="12"/>
        <end position="36"/>
    </location>
</feature>
<evidence type="ECO:0000256" key="6">
    <source>
        <dbReference type="SAM" id="Phobius"/>
    </source>
</evidence>
<dbReference type="SUPFAM" id="SSF55874">
    <property type="entry name" value="ATPase domain of HSP90 chaperone/DNA topoisomerase II/histidine kinase"/>
    <property type="match status" value="1"/>
</dbReference>
<evidence type="ECO:0000313" key="9">
    <source>
        <dbReference type="Proteomes" id="UP000198379"/>
    </source>
</evidence>
<dbReference type="PRINTS" id="PR00344">
    <property type="entry name" value="BCTRLSENSOR"/>
</dbReference>
<comment type="catalytic activity">
    <reaction evidence="1">
        <text>ATP + protein L-histidine = ADP + protein N-phospho-L-histidine.</text>
        <dbReference type="EC" id="2.7.13.3"/>
    </reaction>
</comment>
<keyword evidence="6" id="KW-0812">Transmembrane</keyword>
<feature type="domain" description="Histidine kinase" evidence="7">
    <location>
        <begin position="71"/>
        <end position="249"/>
    </location>
</feature>
<dbReference type="InterPro" id="IPR005467">
    <property type="entry name" value="His_kinase_dom"/>
</dbReference>
<dbReference type="Gene3D" id="1.20.5.1930">
    <property type="match status" value="1"/>
</dbReference>
<evidence type="ECO:0000256" key="4">
    <source>
        <dbReference type="ARBA" id="ARBA00022777"/>
    </source>
</evidence>
<accession>A0A238ZPZ9</accession>
<evidence type="ECO:0000256" key="3">
    <source>
        <dbReference type="ARBA" id="ARBA00022679"/>
    </source>
</evidence>
<keyword evidence="6" id="KW-0472">Membrane</keyword>
<keyword evidence="3" id="KW-0808">Transferase</keyword>
<keyword evidence="6" id="KW-1133">Transmembrane helix</keyword>
<dbReference type="PANTHER" id="PTHR24421">
    <property type="entry name" value="NITRATE/NITRITE SENSOR PROTEIN NARX-RELATED"/>
    <property type="match status" value="1"/>
</dbReference>
<proteinExistence type="predicted"/>
<dbReference type="InterPro" id="IPR036890">
    <property type="entry name" value="HATPase_C_sf"/>
</dbReference>
<organism evidence="8 9">
    <name type="scientific">Dokdonia pacifica</name>
    <dbReference type="NCBI Taxonomy" id="1627892"/>
    <lineage>
        <taxon>Bacteria</taxon>
        <taxon>Pseudomonadati</taxon>
        <taxon>Bacteroidota</taxon>
        <taxon>Flavobacteriia</taxon>
        <taxon>Flavobacteriales</taxon>
        <taxon>Flavobacteriaceae</taxon>
        <taxon>Dokdonia</taxon>
    </lineage>
</organism>
<dbReference type="PROSITE" id="PS50109">
    <property type="entry name" value="HIS_KIN"/>
    <property type="match status" value="1"/>
</dbReference>
<dbReference type="RefSeq" id="WP_089371732.1">
    <property type="nucleotide sequence ID" value="NZ_BMEP01000001.1"/>
</dbReference>
<dbReference type="Gene3D" id="3.30.565.10">
    <property type="entry name" value="Histidine kinase-like ATPase, C-terminal domain"/>
    <property type="match status" value="1"/>
</dbReference>
<dbReference type="InterPro" id="IPR004358">
    <property type="entry name" value="Sig_transdc_His_kin-like_C"/>
</dbReference>
<keyword evidence="4 8" id="KW-0418">Kinase</keyword>